<evidence type="ECO:0000256" key="10">
    <source>
        <dbReference type="ARBA" id="ARBA00023180"/>
    </source>
</evidence>
<dbReference type="FunFam" id="1.20.1070.10:FF:000010">
    <property type="entry name" value="Olfactory receptor"/>
    <property type="match status" value="1"/>
</dbReference>
<feature type="transmembrane region" description="Helical" evidence="13">
    <location>
        <begin position="232"/>
        <end position="256"/>
    </location>
</feature>
<dbReference type="EMBL" id="WNYA01002051">
    <property type="protein sequence ID" value="KAG8544707.1"/>
    <property type="molecule type" value="Genomic_DNA"/>
</dbReference>
<dbReference type="GO" id="GO:0005886">
    <property type="term" value="C:plasma membrane"/>
    <property type="evidence" value="ECO:0007669"/>
    <property type="project" value="UniProtKB-SubCell"/>
</dbReference>
<dbReference type="Proteomes" id="UP000824782">
    <property type="component" value="Unassembled WGS sequence"/>
</dbReference>
<keyword evidence="9 12" id="KW-0675">Receptor</keyword>
<dbReference type="Pfam" id="PF13853">
    <property type="entry name" value="7tm_4"/>
    <property type="match status" value="1"/>
</dbReference>
<dbReference type="Gene3D" id="1.20.1070.10">
    <property type="entry name" value="Rhodopsin 7-helix transmembrane proteins"/>
    <property type="match status" value="1"/>
</dbReference>
<keyword evidence="16" id="KW-1185">Reference proteome</keyword>
<evidence type="ECO:0000313" key="16">
    <source>
        <dbReference type="Proteomes" id="UP000824782"/>
    </source>
</evidence>
<keyword evidence="2 13" id="KW-1003">Cell membrane</keyword>
<evidence type="ECO:0000256" key="7">
    <source>
        <dbReference type="ARBA" id="ARBA00023040"/>
    </source>
</evidence>
<dbReference type="AlphaFoldDB" id="A0AAV6Z522"/>
<keyword evidence="11 12" id="KW-0807">Transducer</keyword>
<evidence type="ECO:0000256" key="4">
    <source>
        <dbReference type="ARBA" id="ARBA00022692"/>
    </source>
</evidence>
<evidence type="ECO:0000259" key="14">
    <source>
        <dbReference type="PROSITE" id="PS50262"/>
    </source>
</evidence>
<keyword evidence="6 13" id="KW-1133">Transmembrane helix</keyword>
<feature type="transmembrane region" description="Helical" evidence="13">
    <location>
        <begin position="268"/>
        <end position="287"/>
    </location>
</feature>
<accession>A0AAV6Z522</accession>
<dbReference type="InterPro" id="IPR017452">
    <property type="entry name" value="GPCR_Rhodpsn_7TM"/>
</dbReference>
<keyword evidence="3 13" id="KW-0716">Sensory transduction</keyword>
<reference evidence="15" key="1">
    <citation type="thesis" date="2020" institute="ProQuest LLC" country="789 East Eisenhower Parkway, Ann Arbor, MI, USA">
        <title>Comparative Genomics and Chromosome Evolution.</title>
        <authorList>
            <person name="Mudd A.B."/>
        </authorList>
    </citation>
    <scope>NUCLEOTIDE SEQUENCE</scope>
    <source>
        <strain evidence="15">237g6f4</strain>
        <tissue evidence="15">Blood</tissue>
    </source>
</reference>
<dbReference type="CDD" id="cd13954">
    <property type="entry name" value="7tmA_OR"/>
    <property type="match status" value="1"/>
</dbReference>
<name>A0AAV6Z522_ENGPU</name>
<keyword evidence="7 12" id="KW-0297">G-protein coupled receptor</keyword>
<sequence length="298" mass="33624">MFNITGFIIEGFADISELHIPLFIIFLLIYIFIISANLTIVVVIWKNPHLHTPMYMFLVNLSFIDISLTTNVLPKLLAMLCTGTKTISFLGCITQMYLYVSLSVSEIILLGFMAYDRYVAICHPLRYVVLMPLKKSSMLSIISWFGGFADPIGHTLLISRMSFCSFHVIDHFFCDVNPLLFISCTDASNVELLNYIEGAFLGIGMCLLTVISYGFIIGTIMKLKSSESRRKAFSTCTAHLTCVIVFYGTLICLYIRPSSSYSPKQDKYFSLLNLVFVPLLNPIIYSLKNEDIKKVLIG</sequence>
<dbReference type="PRINTS" id="PR00237">
    <property type="entry name" value="GPCRRHODOPSN"/>
</dbReference>
<keyword evidence="5 13" id="KW-0552">Olfaction</keyword>
<evidence type="ECO:0000256" key="11">
    <source>
        <dbReference type="ARBA" id="ARBA00023224"/>
    </source>
</evidence>
<evidence type="ECO:0000256" key="3">
    <source>
        <dbReference type="ARBA" id="ARBA00022606"/>
    </source>
</evidence>
<dbReference type="PANTHER" id="PTHR26452">
    <property type="entry name" value="OLFACTORY RECEPTOR"/>
    <property type="match status" value="1"/>
</dbReference>
<dbReference type="GO" id="GO:0004984">
    <property type="term" value="F:olfactory receptor activity"/>
    <property type="evidence" value="ECO:0007669"/>
    <property type="project" value="InterPro"/>
</dbReference>
<evidence type="ECO:0000313" key="15">
    <source>
        <dbReference type="EMBL" id="KAG8544707.1"/>
    </source>
</evidence>
<organism evidence="15 16">
    <name type="scientific">Engystomops pustulosus</name>
    <name type="common">Tungara frog</name>
    <name type="synonym">Physalaemus pustulosus</name>
    <dbReference type="NCBI Taxonomy" id="76066"/>
    <lineage>
        <taxon>Eukaryota</taxon>
        <taxon>Metazoa</taxon>
        <taxon>Chordata</taxon>
        <taxon>Craniata</taxon>
        <taxon>Vertebrata</taxon>
        <taxon>Euteleostomi</taxon>
        <taxon>Amphibia</taxon>
        <taxon>Batrachia</taxon>
        <taxon>Anura</taxon>
        <taxon>Neobatrachia</taxon>
        <taxon>Hyloidea</taxon>
        <taxon>Leptodactylidae</taxon>
        <taxon>Leiuperinae</taxon>
        <taxon>Engystomops</taxon>
    </lineage>
</organism>
<keyword evidence="4 12" id="KW-0812">Transmembrane</keyword>
<evidence type="ECO:0000256" key="8">
    <source>
        <dbReference type="ARBA" id="ARBA00023136"/>
    </source>
</evidence>
<dbReference type="PROSITE" id="PS00237">
    <property type="entry name" value="G_PROTEIN_RECEP_F1_1"/>
    <property type="match status" value="1"/>
</dbReference>
<feature type="transmembrane region" description="Helical" evidence="13">
    <location>
        <begin position="57"/>
        <end position="77"/>
    </location>
</feature>
<evidence type="ECO:0000256" key="9">
    <source>
        <dbReference type="ARBA" id="ARBA00023170"/>
    </source>
</evidence>
<gene>
    <name evidence="15" type="ORF">GDO81_022035</name>
</gene>
<evidence type="ECO:0000256" key="1">
    <source>
        <dbReference type="ARBA" id="ARBA00004651"/>
    </source>
</evidence>
<proteinExistence type="inferred from homology"/>
<feature type="transmembrane region" description="Helical" evidence="13">
    <location>
        <begin position="20"/>
        <end position="45"/>
    </location>
</feature>
<dbReference type="PROSITE" id="PS50262">
    <property type="entry name" value="G_PROTEIN_RECEP_F1_2"/>
    <property type="match status" value="1"/>
</dbReference>
<comment type="caution">
    <text evidence="15">The sequence shown here is derived from an EMBL/GenBank/DDBJ whole genome shotgun (WGS) entry which is preliminary data.</text>
</comment>
<dbReference type="GO" id="GO:0004930">
    <property type="term" value="F:G protein-coupled receptor activity"/>
    <property type="evidence" value="ECO:0007669"/>
    <property type="project" value="UniProtKB-KW"/>
</dbReference>
<evidence type="ECO:0000256" key="5">
    <source>
        <dbReference type="ARBA" id="ARBA00022725"/>
    </source>
</evidence>
<evidence type="ECO:0000256" key="6">
    <source>
        <dbReference type="ARBA" id="ARBA00022989"/>
    </source>
</evidence>
<keyword evidence="10" id="KW-0325">Glycoprotein</keyword>
<protein>
    <recommendedName>
        <fullName evidence="13">Olfactory receptor</fullName>
    </recommendedName>
</protein>
<feature type="transmembrane region" description="Helical" evidence="13">
    <location>
        <begin position="199"/>
        <end position="220"/>
    </location>
</feature>
<dbReference type="SUPFAM" id="SSF81321">
    <property type="entry name" value="Family A G protein-coupled receptor-like"/>
    <property type="match status" value="1"/>
</dbReference>
<feature type="domain" description="G-protein coupled receptors family 1 profile" evidence="14">
    <location>
        <begin position="36"/>
        <end position="285"/>
    </location>
</feature>
<evidence type="ECO:0000256" key="2">
    <source>
        <dbReference type="ARBA" id="ARBA00022475"/>
    </source>
</evidence>
<comment type="similarity">
    <text evidence="12">Belongs to the G-protein coupled receptor 1 family.</text>
</comment>
<dbReference type="InterPro" id="IPR050516">
    <property type="entry name" value="Olfactory_GPCR"/>
</dbReference>
<dbReference type="PRINTS" id="PR00245">
    <property type="entry name" value="OLFACTORYR"/>
</dbReference>
<evidence type="ECO:0000256" key="13">
    <source>
        <dbReference type="RuleBase" id="RU363047"/>
    </source>
</evidence>
<comment type="subcellular location">
    <subcellularLocation>
        <location evidence="1 13">Cell membrane</location>
        <topology evidence="1 13">Multi-pass membrane protein</topology>
    </subcellularLocation>
</comment>
<feature type="transmembrane region" description="Helical" evidence="13">
    <location>
        <begin position="97"/>
        <end position="115"/>
    </location>
</feature>
<feature type="transmembrane region" description="Helical" evidence="13">
    <location>
        <begin position="136"/>
        <end position="158"/>
    </location>
</feature>
<evidence type="ECO:0000256" key="12">
    <source>
        <dbReference type="RuleBase" id="RU000688"/>
    </source>
</evidence>
<dbReference type="InterPro" id="IPR000725">
    <property type="entry name" value="Olfact_rcpt"/>
</dbReference>
<keyword evidence="8 13" id="KW-0472">Membrane</keyword>
<dbReference type="InterPro" id="IPR000276">
    <property type="entry name" value="GPCR_Rhodpsn"/>
</dbReference>